<dbReference type="InterPro" id="IPR011051">
    <property type="entry name" value="RmlC_Cupin_sf"/>
</dbReference>
<gene>
    <name evidence="2" type="ORF">LCGC14_0350320</name>
</gene>
<proteinExistence type="predicted"/>
<dbReference type="Gene3D" id="2.60.120.10">
    <property type="entry name" value="Jelly Rolls"/>
    <property type="match status" value="1"/>
</dbReference>
<dbReference type="GO" id="GO:0005976">
    <property type="term" value="P:polysaccharide metabolic process"/>
    <property type="evidence" value="ECO:0007669"/>
    <property type="project" value="InterPro"/>
</dbReference>
<feature type="domain" description="Mannose-6-phosphate isomerase type II C-terminal" evidence="1">
    <location>
        <begin position="4"/>
        <end position="103"/>
    </location>
</feature>
<accession>A0A0F9TB80</accession>
<evidence type="ECO:0000313" key="2">
    <source>
        <dbReference type="EMBL" id="KKN78500.1"/>
    </source>
</evidence>
<organism evidence="2">
    <name type="scientific">marine sediment metagenome</name>
    <dbReference type="NCBI Taxonomy" id="412755"/>
    <lineage>
        <taxon>unclassified sequences</taxon>
        <taxon>metagenomes</taxon>
        <taxon>ecological metagenomes</taxon>
    </lineage>
</organism>
<comment type="caution">
    <text evidence="2">The sequence shown here is derived from an EMBL/GenBank/DDBJ whole genome shotgun (WGS) entry which is preliminary data.</text>
</comment>
<dbReference type="Pfam" id="PF01050">
    <property type="entry name" value="MannoseP_isomer"/>
    <property type="match status" value="1"/>
</dbReference>
<dbReference type="SUPFAM" id="SSF51182">
    <property type="entry name" value="RmlC-like cupins"/>
    <property type="match status" value="1"/>
</dbReference>
<reference evidence="2" key="1">
    <citation type="journal article" date="2015" name="Nature">
        <title>Complex archaea that bridge the gap between prokaryotes and eukaryotes.</title>
        <authorList>
            <person name="Spang A."/>
            <person name="Saw J.H."/>
            <person name="Jorgensen S.L."/>
            <person name="Zaremba-Niedzwiedzka K."/>
            <person name="Martijn J."/>
            <person name="Lind A.E."/>
            <person name="van Eijk R."/>
            <person name="Schleper C."/>
            <person name="Guy L."/>
            <person name="Ettema T.J."/>
        </authorList>
    </citation>
    <scope>NUCLEOTIDE SEQUENCE</scope>
</reference>
<protein>
    <recommendedName>
        <fullName evidence="1">Mannose-6-phosphate isomerase type II C-terminal domain-containing protein</fullName>
    </recommendedName>
</protein>
<sequence>MKIVNKPWGYEKWLHEGKYVLKEIFIKKGFKTSLQYHKKKTETNYIIRGKAKLQWSIVGYEIKKKGDYFHVNPNEAHRVEALTDLLMIEASTPEVDDIVRLEDDYDRGNGRIDSEHEEDNK</sequence>
<dbReference type="GO" id="GO:0016779">
    <property type="term" value="F:nucleotidyltransferase activity"/>
    <property type="evidence" value="ECO:0007669"/>
    <property type="project" value="InterPro"/>
</dbReference>
<dbReference type="InterPro" id="IPR001538">
    <property type="entry name" value="Man6P_isomerase-2_C"/>
</dbReference>
<dbReference type="AlphaFoldDB" id="A0A0F9TB80"/>
<evidence type="ECO:0000259" key="1">
    <source>
        <dbReference type="Pfam" id="PF01050"/>
    </source>
</evidence>
<name>A0A0F9TB80_9ZZZZ</name>
<dbReference type="EMBL" id="LAZR01000262">
    <property type="protein sequence ID" value="KKN78500.1"/>
    <property type="molecule type" value="Genomic_DNA"/>
</dbReference>
<dbReference type="InterPro" id="IPR014710">
    <property type="entry name" value="RmlC-like_jellyroll"/>
</dbReference>